<feature type="repeat" description="ANK" evidence="3">
    <location>
        <begin position="93"/>
        <end position="125"/>
    </location>
</feature>
<reference evidence="4" key="1">
    <citation type="journal article" date="2021" name="Sci. Rep.">
        <title>Diploid genomic architecture of Nitzschia inconspicua, an elite biomass production diatom.</title>
        <authorList>
            <person name="Oliver A."/>
            <person name="Podell S."/>
            <person name="Pinowska A."/>
            <person name="Traller J.C."/>
            <person name="Smith S.R."/>
            <person name="McClure R."/>
            <person name="Beliaev A."/>
            <person name="Bohutskyi P."/>
            <person name="Hill E.A."/>
            <person name="Rabines A."/>
            <person name="Zheng H."/>
            <person name="Allen L.Z."/>
            <person name="Kuo A."/>
            <person name="Grigoriev I.V."/>
            <person name="Allen A.E."/>
            <person name="Hazlebeck D."/>
            <person name="Allen E.E."/>
        </authorList>
    </citation>
    <scope>NUCLEOTIDE SEQUENCE</scope>
    <source>
        <strain evidence="4">Hildebrandi</strain>
    </source>
</reference>
<evidence type="ECO:0000313" key="4">
    <source>
        <dbReference type="EMBL" id="KAG7373155.1"/>
    </source>
</evidence>
<dbReference type="AlphaFoldDB" id="A0A9K3M4J4"/>
<protein>
    <submittedName>
        <fullName evidence="4">Ankyrin repeat domain protein</fullName>
    </submittedName>
</protein>
<keyword evidence="1" id="KW-0677">Repeat</keyword>
<gene>
    <name evidence="4" type="ORF">IV203_033879</name>
</gene>
<keyword evidence="2 3" id="KW-0040">ANK repeat</keyword>
<dbReference type="PROSITE" id="PS50088">
    <property type="entry name" value="ANK_REPEAT"/>
    <property type="match status" value="2"/>
</dbReference>
<evidence type="ECO:0000256" key="3">
    <source>
        <dbReference type="PROSITE-ProRule" id="PRU00023"/>
    </source>
</evidence>
<evidence type="ECO:0000256" key="2">
    <source>
        <dbReference type="ARBA" id="ARBA00023043"/>
    </source>
</evidence>
<organism evidence="4 5">
    <name type="scientific">Nitzschia inconspicua</name>
    <dbReference type="NCBI Taxonomy" id="303405"/>
    <lineage>
        <taxon>Eukaryota</taxon>
        <taxon>Sar</taxon>
        <taxon>Stramenopiles</taxon>
        <taxon>Ochrophyta</taxon>
        <taxon>Bacillariophyta</taxon>
        <taxon>Bacillariophyceae</taxon>
        <taxon>Bacillariophycidae</taxon>
        <taxon>Bacillariales</taxon>
        <taxon>Bacillariaceae</taxon>
        <taxon>Nitzschia</taxon>
    </lineage>
</organism>
<dbReference type="OrthoDB" id="42967at2759"/>
<keyword evidence="5" id="KW-1185">Reference proteome</keyword>
<reference evidence="4" key="2">
    <citation type="submission" date="2021-04" db="EMBL/GenBank/DDBJ databases">
        <authorList>
            <person name="Podell S."/>
        </authorList>
    </citation>
    <scope>NUCLEOTIDE SEQUENCE</scope>
    <source>
        <strain evidence="4">Hildebrandi</strain>
    </source>
</reference>
<evidence type="ECO:0000313" key="5">
    <source>
        <dbReference type="Proteomes" id="UP000693970"/>
    </source>
</evidence>
<sequence length="217" mass="24675">MIILSLSLVYDQFLLPHHRRKLDRIDHVLVWTIKICLVILFFTLPDLYNVVVIAQEHSIPPQEFFFACSGGDVEKVKNALADHPDWVHARTENGETPLHLTGIYGHDQITKLLLEHGADPNARSTFEKGLRMHPLSWNVYGGHLENIRLLLEHGADVNLDFDSMVGAVPVTALDVLLQLQHAEKGDERFLQMETLLEKFGAKTMEEVKPEEKEGDEL</sequence>
<dbReference type="PANTHER" id="PTHR24171">
    <property type="entry name" value="ANKYRIN REPEAT DOMAIN-CONTAINING PROTEIN 39-RELATED"/>
    <property type="match status" value="1"/>
</dbReference>
<comment type="caution">
    <text evidence="4">The sequence shown here is derived from an EMBL/GenBank/DDBJ whole genome shotgun (WGS) entry which is preliminary data.</text>
</comment>
<feature type="repeat" description="ANK" evidence="3">
    <location>
        <begin position="134"/>
        <end position="162"/>
    </location>
</feature>
<name>A0A9K3M4J4_9STRA</name>
<dbReference type="Pfam" id="PF12796">
    <property type="entry name" value="Ank_2"/>
    <property type="match status" value="1"/>
</dbReference>
<accession>A0A9K3M4J4</accession>
<dbReference type="EMBL" id="JAGRRH010000002">
    <property type="protein sequence ID" value="KAG7373155.1"/>
    <property type="molecule type" value="Genomic_DNA"/>
</dbReference>
<dbReference type="PROSITE" id="PS50297">
    <property type="entry name" value="ANK_REP_REGION"/>
    <property type="match status" value="1"/>
</dbReference>
<dbReference type="Proteomes" id="UP000693970">
    <property type="component" value="Unassembled WGS sequence"/>
</dbReference>
<evidence type="ECO:0000256" key="1">
    <source>
        <dbReference type="ARBA" id="ARBA00022737"/>
    </source>
</evidence>
<dbReference type="SMART" id="SM00248">
    <property type="entry name" value="ANK"/>
    <property type="match status" value="2"/>
</dbReference>
<dbReference type="InterPro" id="IPR002110">
    <property type="entry name" value="Ankyrin_rpt"/>
</dbReference>
<proteinExistence type="predicted"/>